<reference evidence="10 11" key="1">
    <citation type="submission" date="2019-02" db="EMBL/GenBank/DDBJ databases">
        <title>Peptostreptococcaceae bacterium ZHW00191 nov., a new bacterium isolated from the human gut.</title>
        <authorList>
            <person name="Zhou H.-W."/>
            <person name="Chen X.-J."/>
        </authorList>
    </citation>
    <scope>NUCLEOTIDE SEQUENCE [LARGE SCALE GENOMIC DNA]</scope>
    <source>
        <strain evidence="10 11">ZHW00191</strain>
    </source>
</reference>
<comment type="similarity">
    <text evidence="2 9">Belongs to the branched chain amino acid transporter family.</text>
</comment>
<organism evidence="10 11">
    <name type="scientific">Peptacetobacter hominis</name>
    <dbReference type="NCBI Taxonomy" id="2743610"/>
    <lineage>
        <taxon>Bacteria</taxon>
        <taxon>Bacillati</taxon>
        <taxon>Bacillota</taxon>
        <taxon>Clostridia</taxon>
        <taxon>Peptostreptococcales</taxon>
        <taxon>Peptostreptococcaceae</taxon>
        <taxon>Peptacetobacter</taxon>
    </lineage>
</organism>
<evidence type="ECO:0000313" key="11">
    <source>
        <dbReference type="Proteomes" id="UP000317863"/>
    </source>
</evidence>
<comment type="subcellular location">
    <subcellularLocation>
        <location evidence="1 9">Cell membrane</location>
        <topology evidence="1 9">Multi-pass membrane protein</topology>
    </subcellularLocation>
</comment>
<feature type="transmembrane region" description="Helical" evidence="9">
    <location>
        <begin position="346"/>
        <end position="364"/>
    </location>
</feature>
<evidence type="ECO:0000256" key="5">
    <source>
        <dbReference type="ARBA" id="ARBA00022692"/>
    </source>
</evidence>
<dbReference type="PANTHER" id="PTHR30588:SF0">
    <property type="entry name" value="BRANCHED-CHAIN AMINO ACID PERMEASE BRNQ"/>
    <property type="match status" value="1"/>
</dbReference>
<evidence type="ECO:0000256" key="9">
    <source>
        <dbReference type="RuleBase" id="RU362122"/>
    </source>
</evidence>
<comment type="caution">
    <text evidence="10">The sequence shown here is derived from an EMBL/GenBank/DDBJ whole genome shotgun (WGS) entry which is preliminary data.</text>
</comment>
<accession>A0A544QUZ5</accession>
<keyword evidence="6 9" id="KW-0029">Amino-acid transport</keyword>
<comment type="function">
    <text evidence="9">Component of the transport system for branched-chain amino acids.</text>
</comment>
<feature type="transmembrane region" description="Helical" evidence="9">
    <location>
        <begin position="39"/>
        <end position="59"/>
    </location>
</feature>
<feature type="transmembrane region" description="Helical" evidence="9">
    <location>
        <begin position="282"/>
        <end position="308"/>
    </location>
</feature>
<dbReference type="Pfam" id="PF05525">
    <property type="entry name" value="Branch_AA_trans"/>
    <property type="match status" value="1"/>
</dbReference>
<dbReference type="GO" id="GO:0015820">
    <property type="term" value="P:L-leucine transport"/>
    <property type="evidence" value="ECO:0007669"/>
    <property type="project" value="TreeGrafter"/>
</dbReference>
<evidence type="ECO:0000256" key="6">
    <source>
        <dbReference type="ARBA" id="ARBA00022970"/>
    </source>
</evidence>
<protein>
    <recommendedName>
        <fullName evidence="9">Branched-chain amino acid transport system carrier protein</fullName>
    </recommendedName>
</protein>
<dbReference type="Gene3D" id="1.20.1740.10">
    <property type="entry name" value="Amino acid/polyamine transporter I"/>
    <property type="match status" value="1"/>
</dbReference>
<feature type="transmembrane region" description="Helical" evidence="9">
    <location>
        <begin position="193"/>
        <end position="214"/>
    </location>
</feature>
<dbReference type="NCBIfam" id="TIGR00796">
    <property type="entry name" value="livcs"/>
    <property type="match status" value="1"/>
</dbReference>
<feature type="transmembrane region" description="Helical" evidence="9">
    <location>
        <begin position="226"/>
        <end position="248"/>
    </location>
</feature>
<keyword evidence="5 9" id="KW-0812">Transmembrane</keyword>
<feature type="transmembrane region" description="Helical" evidence="9">
    <location>
        <begin position="408"/>
        <end position="425"/>
    </location>
</feature>
<evidence type="ECO:0000313" key="10">
    <source>
        <dbReference type="EMBL" id="TQQ84490.1"/>
    </source>
</evidence>
<sequence length="433" mass="45539">MSKELRDIFIVGFALFSMFFGAGNLLFPPYLGLVSGKDWFISFIGFIIADAGLSLLVIVVAAKCKGILDEILIRGGKKLARIIGCAAILCIGPFLAIPRTAATTFEMSIQPFFNNGLGIEASVIFSIIFFAVTLALTIRPTKVVDIIGKILTPVLILSLLLLIIKGIVTPIGAISPEHMIDRNLFGEGISQGYLTMDALGAAALATVMIANLASKGYSDPKVQISMTVKAGIVAGIALSVVYGGLTYLGSTLSSTGLYDINTSQALLVVAITEGLLGGAGKALLAVMVLFACLTTSIGLTSAAGEYFAKISDGKLSYQKVVTAVCVFSAIVANFGVSTIIKFSIPILQIVYPAMIILVVMTLFTEKIKNDNSFKGAAYMTLIASILSVINSLTGAFGFINMLPFERLGFGWILPGIVGAVIGGFIKGENTKLV</sequence>
<evidence type="ECO:0000256" key="3">
    <source>
        <dbReference type="ARBA" id="ARBA00022448"/>
    </source>
</evidence>
<dbReference type="AlphaFoldDB" id="A0A544QUZ5"/>
<dbReference type="GO" id="GO:0015818">
    <property type="term" value="P:isoleucine transport"/>
    <property type="evidence" value="ECO:0007669"/>
    <property type="project" value="TreeGrafter"/>
</dbReference>
<keyword evidence="7 9" id="KW-1133">Transmembrane helix</keyword>
<evidence type="ECO:0000256" key="1">
    <source>
        <dbReference type="ARBA" id="ARBA00004651"/>
    </source>
</evidence>
<dbReference type="InterPro" id="IPR004685">
    <property type="entry name" value="Brnchd-chn_aa_trnsp_Livcs"/>
</dbReference>
<dbReference type="OrthoDB" id="9783920at2"/>
<evidence type="ECO:0000256" key="7">
    <source>
        <dbReference type="ARBA" id="ARBA00022989"/>
    </source>
</evidence>
<keyword evidence="4" id="KW-1003">Cell membrane</keyword>
<keyword evidence="3 9" id="KW-0813">Transport</keyword>
<evidence type="ECO:0000256" key="4">
    <source>
        <dbReference type="ARBA" id="ARBA00022475"/>
    </source>
</evidence>
<feature type="transmembrane region" description="Helical" evidence="9">
    <location>
        <begin position="150"/>
        <end position="173"/>
    </location>
</feature>
<feature type="transmembrane region" description="Helical" evidence="9">
    <location>
        <begin position="7"/>
        <end position="27"/>
    </location>
</feature>
<feature type="transmembrane region" description="Helical" evidence="9">
    <location>
        <begin position="79"/>
        <end position="97"/>
    </location>
</feature>
<dbReference type="GO" id="GO:0015190">
    <property type="term" value="F:L-leucine transmembrane transporter activity"/>
    <property type="evidence" value="ECO:0007669"/>
    <property type="project" value="TreeGrafter"/>
</dbReference>
<dbReference type="EMBL" id="SGJB01000010">
    <property type="protein sequence ID" value="TQQ84490.1"/>
    <property type="molecule type" value="Genomic_DNA"/>
</dbReference>
<gene>
    <name evidence="10" type="primary">brnQ</name>
    <name evidence="10" type="ORF">EXD82_06710</name>
</gene>
<dbReference type="PANTHER" id="PTHR30588">
    <property type="entry name" value="BRANCHED-CHAIN AMINO ACID TRANSPORT SYSTEM 2 CARRIER PROTEIN"/>
    <property type="match status" value="1"/>
</dbReference>
<feature type="transmembrane region" description="Helical" evidence="9">
    <location>
        <begin position="320"/>
        <end position="340"/>
    </location>
</feature>
<keyword evidence="11" id="KW-1185">Reference proteome</keyword>
<dbReference type="GO" id="GO:0015188">
    <property type="term" value="F:L-isoleucine transmembrane transporter activity"/>
    <property type="evidence" value="ECO:0007669"/>
    <property type="project" value="TreeGrafter"/>
</dbReference>
<dbReference type="RefSeq" id="WP_142536149.1">
    <property type="nucleotide sequence ID" value="NZ_SGJB01000010.1"/>
</dbReference>
<evidence type="ECO:0000256" key="2">
    <source>
        <dbReference type="ARBA" id="ARBA00008540"/>
    </source>
</evidence>
<feature type="transmembrane region" description="Helical" evidence="9">
    <location>
        <begin position="376"/>
        <end position="402"/>
    </location>
</feature>
<evidence type="ECO:0000256" key="8">
    <source>
        <dbReference type="ARBA" id="ARBA00023136"/>
    </source>
</evidence>
<feature type="transmembrane region" description="Helical" evidence="9">
    <location>
        <begin position="117"/>
        <end position="138"/>
    </location>
</feature>
<proteinExistence type="inferred from homology"/>
<dbReference type="Proteomes" id="UP000317863">
    <property type="component" value="Unassembled WGS sequence"/>
</dbReference>
<dbReference type="GO" id="GO:0005304">
    <property type="term" value="F:L-valine transmembrane transporter activity"/>
    <property type="evidence" value="ECO:0007669"/>
    <property type="project" value="TreeGrafter"/>
</dbReference>
<name>A0A544QUZ5_9FIRM</name>
<keyword evidence="8 9" id="KW-0472">Membrane</keyword>
<dbReference type="GO" id="GO:0005886">
    <property type="term" value="C:plasma membrane"/>
    <property type="evidence" value="ECO:0007669"/>
    <property type="project" value="UniProtKB-SubCell"/>
</dbReference>